<protein>
    <submittedName>
        <fullName evidence="2">Uncharacterized protein</fullName>
    </submittedName>
</protein>
<evidence type="ECO:0000313" key="2">
    <source>
        <dbReference type="EMBL" id="KAK4875821.1"/>
    </source>
</evidence>
<reference evidence="3" key="1">
    <citation type="submission" date="2023-01" db="EMBL/GenBank/DDBJ databases">
        <title>Key to firefly adult light organ development and bioluminescence: homeobox transcription factors regulate luciferase expression and transportation to peroxisome.</title>
        <authorList>
            <person name="Fu X."/>
        </authorList>
    </citation>
    <scope>NUCLEOTIDE SEQUENCE [LARGE SCALE GENOMIC DNA]</scope>
</reference>
<evidence type="ECO:0000313" key="3">
    <source>
        <dbReference type="Proteomes" id="UP001353858"/>
    </source>
</evidence>
<dbReference type="Gene3D" id="3.30.70.1820">
    <property type="entry name" value="L1 transposable element, RRM domain"/>
    <property type="match status" value="1"/>
</dbReference>
<name>A0AAN7S7P5_9COLE</name>
<gene>
    <name evidence="2" type="ORF">RN001_012243</name>
</gene>
<evidence type="ECO:0000256" key="1">
    <source>
        <dbReference type="SAM" id="Coils"/>
    </source>
</evidence>
<comment type="caution">
    <text evidence="2">The sequence shown here is derived from an EMBL/GenBank/DDBJ whole genome shotgun (WGS) entry which is preliminary data.</text>
</comment>
<dbReference type="AlphaFoldDB" id="A0AAN7S7P5"/>
<organism evidence="2 3">
    <name type="scientific">Aquatica leii</name>
    <dbReference type="NCBI Taxonomy" id="1421715"/>
    <lineage>
        <taxon>Eukaryota</taxon>
        <taxon>Metazoa</taxon>
        <taxon>Ecdysozoa</taxon>
        <taxon>Arthropoda</taxon>
        <taxon>Hexapoda</taxon>
        <taxon>Insecta</taxon>
        <taxon>Pterygota</taxon>
        <taxon>Neoptera</taxon>
        <taxon>Endopterygota</taxon>
        <taxon>Coleoptera</taxon>
        <taxon>Polyphaga</taxon>
        <taxon>Elateriformia</taxon>
        <taxon>Elateroidea</taxon>
        <taxon>Lampyridae</taxon>
        <taxon>Luciolinae</taxon>
        <taxon>Aquatica</taxon>
    </lineage>
</organism>
<feature type="coiled-coil region" evidence="1">
    <location>
        <begin position="15"/>
        <end position="42"/>
    </location>
</feature>
<keyword evidence="1" id="KW-0175">Coiled coil</keyword>
<dbReference type="EMBL" id="JARPUR010000005">
    <property type="protein sequence ID" value="KAK4875821.1"/>
    <property type="molecule type" value="Genomic_DNA"/>
</dbReference>
<accession>A0AAN7S7P5</accession>
<sequence>MIMNNNNTLLFKEENTKLTKKVDEQNERIEMLEREIRGKNLIIKGIKEDINECEVVTREKVCIVIDKIGISLDKKMEIDEAKRLGKPTEGKTRPILIKLIKTSTKKKDFKQRKKFKRIRYLDRQRLHKKGARRKKKINTTTKRS</sequence>
<dbReference type="Proteomes" id="UP001353858">
    <property type="component" value="Unassembled WGS sequence"/>
</dbReference>
<proteinExistence type="predicted"/>
<keyword evidence="3" id="KW-1185">Reference proteome</keyword>